<sequence length="274" mass="30688">MKTQIIVIFILMNCFSNSAQKSQLFLLAGQSNAVGQGDSLNSPVCKTNTAFEFDAQNNKFIPLKDPAGKSWKQFQEAGTGSVAPAFAKRMYELFMQKIYMVTAARGGASCHWKAEMANYGTWDTSGKLFAQAVEKTKMAETKSGIRLSGVLWIQGERDANAILAGQLTATEYQKALEGLIKRFRNEFGEDLPFFIVQTAYQQDKAPGGCRAVRDVQTIIAEKMNGVYIAYGETNEFGQRKWFKDKVHYNQEGLNDIGTKAAEFIYKHYNKEDNE</sequence>
<evidence type="ECO:0000313" key="5">
    <source>
        <dbReference type="Proteomes" id="UP000428260"/>
    </source>
</evidence>
<feature type="chain" id="PRO_5026336221" description="Sialate O-acetylesterase domain-containing protein" evidence="2">
    <location>
        <begin position="20"/>
        <end position="274"/>
    </location>
</feature>
<keyword evidence="2" id="KW-0732">Signal</keyword>
<feature type="domain" description="Sialate O-acetylesterase" evidence="3">
    <location>
        <begin position="22"/>
        <end position="263"/>
    </location>
</feature>
<protein>
    <recommendedName>
        <fullName evidence="3">Sialate O-acetylesterase domain-containing protein</fullName>
    </recommendedName>
</protein>
<evidence type="ECO:0000313" key="4">
    <source>
        <dbReference type="EMBL" id="QGY47511.1"/>
    </source>
</evidence>
<evidence type="ECO:0000256" key="1">
    <source>
        <dbReference type="ARBA" id="ARBA00022801"/>
    </source>
</evidence>
<dbReference type="EMBL" id="CP046401">
    <property type="protein sequence ID" value="QGY47511.1"/>
    <property type="molecule type" value="Genomic_DNA"/>
</dbReference>
<dbReference type="Pfam" id="PF03629">
    <property type="entry name" value="SASA"/>
    <property type="match status" value="1"/>
</dbReference>
<name>A0A6I6JY91_9BACT</name>
<dbReference type="PANTHER" id="PTHR31988">
    <property type="entry name" value="ESTERASE, PUTATIVE (DUF303)-RELATED"/>
    <property type="match status" value="1"/>
</dbReference>
<feature type="signal peptide" evidence="2">
    <location>
        <begin position="1"/>
        <end position="19"/>
    </location>
</feature>
<dbReference type="RefSeq" id="WP_158871466.1">
    <property type="nucleotide sequence ID" value="NZ_CP046401.1"/>
</dbReference>
<proteinExistence type="predicted"/>
<dbReference type="AlphaFoldDB" id="A0A6I6JY91"/>
<dbReference type="Proteomes" id="UP000428260">
    <property type="component" value="Chromosome"/>
</dbReference>
<gene>
    <name evidence="4" type="ORF">GM418_28720</name>
</gene>
<keyword evidence="1" id="KW-0378">Hydrolase</keyword>
<dbReference type="KEGG" id="mcos:GM418_28720"/>
<dbReference type="InterPro" id="IPR052940">
    <property type="entry name" value="Carb_Esterase_6"/>
</dbReference>
<evidence type="ECO:0000259" key="3">
    <source>
        <dbReference type="Pfam" id="PF03629"/>
    </source>
</evidence>
<dbReference type="SUPFAM" id="SSF52266">
    <property type="entry name" value="SGNH hydrolase"/>
    <property type="match status" value="1"/>
</dbReference>
<dbReference type="Gene3D" id="3.40.50.1110">
    <property type="entry name" value="SGNH hydrolase"/>
    <property type="match status" value="1"/>
</dbReference>
<organism evidence="4 5">
    <name type="scientific">Maribellus comscasis</name>
    <dbReference type="NCBI Taxonomy" id="2681766"/>
    <lineage>
        <taxon>Bacteria</taxon>
        <taxon>Pseudomonadati</taxon>
        <taxon>Bacteroidota</taxon>
        <taxon>Bacteroidia</taxon>
        <taxon>Marinilabiliales</taxon>
        <taxon>Prolixibacteraceae</taxon>
        <taxon>Maribellus</taxon>
    </lineage>
</organism>
<dbReference type="InterPro" id="IPR036514">
    <property type="entry name" value="SGNH_hydro_sf"/>
</dbReference>
<accession>A0A6I6JY91</accession>
<keyword evidence="5" id="KW-1185">Reference proteome</keyword>
<dbReference type="GO" id="GO:0016788">
    <property type="term" value="F:hydrolase activity, acting on ester bonds"/>
    <property type="evidence" value="ECO:0007669"/>
    <property type="project" value="UniProtKB-ARBA"/>
</dbReference>
<dbReference type="PANTHER" id="PTHR31988:SF19">
    <property type="entry name" value="9-O-ACETYL-N-ACETYLNEURAMINIC ACID DEACETYLASE-RELATED"/>
    <property type="match status" value="1"/>
</dbReference>
<dbReference type="InterPro" id="IPR005181">
    <property type="entry name" value="SASA"/>
</dbReference>
<reference evidence="4 5" key="1">
    <citation type="submission" date="2019-11" db="EMBL/GenBank/DDBJ databases">
        <authorList>
            <person name="Zheng R.K."/>
            <person name="Sun C.M."/>
        </authorList>
    </citation>
    <scope>NUCLEOTIDE SEQUENCE [LARGE SCALE GENOMIC DNA]</scope>
    <source>
        <strain evidence="4 5">WC007</strain>
    </source>
</reference>
<evidence type="ECO:0000256" key="2">
    <source>
        <dbReference type="SAM" id="SignalP"/>
    </source>
</evidence>